<dbReference type="AlphaFoldDB" id="A0A8J2K9P4"/>
<proteinExistence type="predicted"/>
<comment type="caution">
    <text evidence="1">The sequence shown here is derived from an EMBL/GenBank/DDBJ whole genome shotgun (WGS) entry which is preliminary data.</text>
</comment>
<keyword evidence="2" id="KW-1185">Reference proteome</keyword>
<sequence length="49" mass="5610">MNSELKLRIVGDKLALYRAKYAVGCNRIHMSEVLLQMGQYAQASRKLLK</sequence>
<organism evidence="1 2">
    <name type="scientific">Allacma fusca</name>
    <dbReference type="NCBI Taxonomy" id="39272"/>
    <lineage>
        <taxon>Eukaryota</taxon>
        <taxon>Metazoa</taxon>
        <taxon>Ecdysozoa</taxon>
        <taxon>Arthropoda</taxon>
        <taxon>Hexapoda</taxon>
        <taxon>Collembola</taxon>
        <taxon>Symphypleona</taxon>
        <taxon>Sminthuridae</taxon>
        <taxon>Allacma</taxon>
    </lineage>
</organism>
<gene>
    <name evidence="1" type="ORF">AFUS01_LOCUS19693</name>
</gene>
<dbReference type="Proteomes" id="UP000708208">
    <property type="component" value="Unassembled WGS sequence"/>
</dbReference>
<accession>A0A8J2K9P4</accession>
<dbReference type="EMBL" id="CAJVCH010205692">
    <property type="protein sequence ID" value="CAG7731086.1"/>
    <property type="molecule type" value="Genomic_DNA"/>
</dbReference>
<feature type="non-terminal residue" evidence="1">
    <location>
        <position position="49"/>
    </location>
</feature>
<evidence type="ECO:0000313" key="2">
    <source>
        <dbReference type="Proteomes" id="UP000708208"/>
    </source>
</evidence>
<name>A0A8J2K9P4_9HEXA</name>
<protein>
    <submittedName>
        <fullName evidence="1">Uncharacterized protein</fullName>
    </submittedName>
</protein>
<evidence type="ECO:0000313" key="1">
    <source>
        <dbReference type="EMBL" id="CAG7731086.1"/>
    </source>
</evidence>
<reference evidence="1" key="1">
    <citation type="submission" date="2021-06" db="EMBL/GenBank/DDBJ databases">
        <authorList>
            <person name="Hodson N. C."/>
            <person name="Mongue J. A."/>
            <person name="Jaron S. K."/>
        </authorList>
    </citation>
    <scope>NUCLEOTIDE SEQUENCE</scope>
</reference>